<dbReference type="Proteomes" id="UP000503447">
    <property type="component" value="Chromosome"/>
</dbReference>
<evidence type="ECO:0000313" key="4">
    <source>
        <dbReference type="Proteomes" id="UP000503447"/>
    </source>
</evidence>
<gene>
    <name evidence="3" type="ORF">FTUN_7631</name>
</gene>
<dbReference type="AlphaFoldDB" id="A0A6M5Z1G5"/>
<name>A0A6M5Z1G5_9BACT</name>
<keyword evidence="2" id="KW-0472">Membrane</keyword>
<keyword evidence="2" id="KW-0812">Transmembrane</keyword>
<accession>A0A6M5Z1G5</accession>
<feature type="region of interest" description="Disordered" evidence="1">
    <location>
        <begin position="58"/>
        <end position="77"/>
    </location>
</feature>
<dbReference type="EMBL" id="CP053452">
    <property type="protein sequence ID" value="QJX00009.1"/>
    <property type="molecule type" value="Genomic_DNA"/>
</dbReference>
<sequence length="77" mass="8121">MTATVQTFWTYGLSVSPVALPSLAGVLGLIGCAARAHRRWREAWERYAAREEANGFPPASVAQGLVDGSISTQTAGS</sequence>
<keyword evidence="2" id="KW-1133">Transmembrane helix</keyword>
<feature type="transmembrane region" description="Helical" evidence="2">
    <location>
        <begin position="18"/>
        <end position="36"/>
    </location>
</feature>
<evidence type="ECO:0000313" key="3">
    <source>
        <dbReference type="EMBL" id="QJX00009.1"/>
    </source>
</evidence>
<evidence type="ECO:0000256" key="2">
    <source>
        <dbReference type="SAM" id="Phobius"/>
    </source>
</evidence>
<proteinExistence type="predicted"/>
<keyword evidence="4" id="KW-1185">Reference proteome</keyword>
<evidence type="ECO:0000256" key="1">
    <source>
        <dbReference type="SAM" id="MobiDB-lite"/>
    </source>
</evidence>
<reference evidence="4" key="1">
    <citation type="submission" date="2020-05" db="EMBL/GenBank/DDBJ databases">
        <title>Frigoriglobus tundricola gen. nov., sp. nov., a psychrotolerant cellulolytic planctomycete of the family Gemmataceae with two divergent copies of 16S rRNA gene.</title>
        <authorList>
            <person name="Kulichevskaya I.S."/>
            <person name="Ivanova A.A."/>
            <person name="Naumoff D.G."/>
            <person name="Beletsky A.V."/>
            <person name="Rijpstra W.I.C."/>
            <person name="Sinninghe Damste J.S."/>
            <person name="Mardanov A.V."/>
            <person name="Ravin N.V."/>
            <person name="Dedysh S.N."/>
        </authorList>
    </citation>
    <scope>NUCLEOTIDE SEQUENCE [LARGE SCALE GENOMIC DNA]</scope>
    <source>
        <strain evidence="4">PL17</strain>
    </source>
</reference>
<protein>
    <submittedName>
        <fullName evidence="3">Uncharacterized protein</fullName>
    </submittedName>
</protein>
<organism evidence="3 4">
    <name type="scientific">Frigoriglobus tundricola</name>
    <dbReference type="NCBI Taxonomy" id="2774151"/>
    <lineage>
        <taxon>Bacteria</taxon>
        <taxon>Pseudomonadati</taxon>
        <taxon>Planctomycetota</taxon>
        <taxon>Planctomycetia</taxon>
        <taxon>Gemmatales</taxon>
        <taxon>Gemmataceae</taxon>
        <taxon>Frigoriglobus</taxon>
    </lineage>
</organism>
<dbReference type="KEGG" id="ftj:FTUN_7631"/>